<reference evidence="6" key="1">
    <citation type="submission" date="2022-11" db="UniProtKB">
        <authorList>
            <consortium name="WormBaseParasite"/>
        </authorList>
    </citation>
    <scope>IDENTIFICATION</scope>
</reference>
<dbReference type="InterPro" id="IPR003599">
    <property type="entry name" value="Ig_sub"/>
</dbReference>
<name>A0A915HYZ2_ROMCU</name>
<keyword evidence="2" id="KW-0963">Cytoplasm</keyword>
<proteinExistence type="predicted"/>
<dbReference type="PANTHER" id="PTHR47633">
    <property type="entry name" value="IMMUNOGLOBULIN"/>
    <property type="match status" value="1"/>
</dbReference>
<accession>A0A915HYZ2</accession>
<dbReference type="Pfam" id="PF07679">
    <property type="entry name" value="I-set"/>
    <property type="match status" value="1"/>
</dbReference>
<dbReference type="GO" id="GO:0005737">
    <property type="term" value="C:cytoplasm"/>
    <property type="evidence" value="ECO:0007669"/>
    <property type="project" value="UniProtKB-SubCell"/>
</dbReference>
<evidence type="ECO:0000313" key="6">
    <source>
        <dbReference type="WBParaSite" id="nRc.2.0.1.t06653-RA"/>
    </source>
</evidence>
<evidence type="ECO:0000256" key="2">
    <source>
        <dbReference type="ARBA" id="ARBA00022490"/>
    </source>
</evidence>
<dbReference type="InterPro" id="IPR003598">
    <property type="entry name" value="Ig_sub2"/>
</dbReference>
<dbReference type="FunFam" id="2.60.40.10:FF:000425">
    <property type="entry name" value="Myosin light chain kinase"/>
    <property type="match status" value="1"/>
</dbReference>
<evidence type="ECO:0000313" key="5">
    <source>
        <dbReference type="Proteomes" id="UP000887565"/>
    </source>
</evidence>
<dbReference type="SMART" id="SM00409">
    <property type="entry name" value="IG"/>
    <property type="match status" value="1"/>
</dbReference>
<dbReference type="InterPro" id="IPR036179">
    <property type="entry name" value="Ig-like_dom_sf"/>
</dbReference>
<feature type="domain" description="Ig-like" evidence="4">
    <location>
        <begin position="1"/>
        <end position="85"/>
    </location>
</feature>
<dbReference type="AlphaFoldDB" id="A0A915HYZ2"/>
<protein>
    <submittedName>
        <fullName evidence="6">Ig-like domain-containing protein</fullName>
    </submittedName>
</protein>
<comment type="subcellular location">
    <subcellularLocation>
        <location evidence="1">Cytoplasm</location>
    </subcellularLocation>
</comment>
<dbReference type="SUPFAM" id="SSF48726">
    <property type="entry name" value="Immunoglobulin"/>
    <property type="match status" value="1"/>
</dbReference>
<organism evidence="5 6">
    <name type="scientific">Romanomermis culicivorax</name>
    <name type="common">Nematode worm</name>
    <dbReference type="NCBI Taxonomy" id="13658"/>
    <lineage>
        <taxon>Eukaryota</taxon>
        <taxon>Metazoa</taxon>
        <taxon>Ecdysozoa</taxon>
        <taxon>Nematoda</taxon>
        <taxon>Enoplea</taxon>
        <taxon>Dorylaimia</taxon>
        <taxon>Mermithida</taxon>
        <taxon>Mermithoidea</taxon>
        <taxon>Mermithidae</taxon>
        <taxon>Romanomermis</taxon>
    </lineage>
</organism>
<dbReference type="Gene3D" id="2.60.40.10">
    <property type="entry name" value="Immunoglobulins"/>
    <property type="match status" value="1"/>
</dbReference>
<dbReference type="InterPro" id="IPR007110">
    <property type="entry name" value="Ig-like_dom"/>
</dbReference>
<evidence type="ECO:0000256" key="1">
    <source>
        <dbReference type="ARBA" id="ARBA00004496"/>
    </source>
</evidence>
<keyword evidence="3" id="KW-0393">Immunoglobulin domain</keyword>
<dbReference type="InterPro" id="IPR013098">
    <property type="entry name" value="Ig_I-set"/>
</dbReference>
<dbReference type="Proteomes" id="UP000887565">
    <property type="component" value="Unplaced"/>
</dbReference>
<dbReference type="PROSITE" id="PS50835">
    <property type="entry name" value="IG_LIKE"/>
    <property type="match status" value="1"/>
</dbReference>
<keyword evidence="5" id="KW-1185">Reference proteome</keyword>
<dbReference type="InterPro" id="IPR013783">
    <property type="entry name" value="Ig-like_fold"/>
</dbReference>
<evidence type="ECO:0000256" key="3">
    <source>
        <dbReference type="ARBA" id="ARBA00023319"/>
    </source>
</evidence>
<dbReference type="SMART" id="SM00408">
    <property type="entry name" value="IGc2"/>
    <property type="match status" value="1"/>
</dbReference>
<evidence type="ECO:0000259" key="4">
    <source>
        <dbReference type="PROSITE" id="PS50835"/>
    </source>
</evidence>
<sequence>MNDVTVKEHQTARFEVKVAGEPQPTIRWTKDGRTLISDGEKLRTSSYDDGWSTLALSNVDYADRGIYTCTAANRVGEVQCSAELIVQTSVLPVMPVHPTPLSPIRPVPSSQPAMSYERENIQAILLTEGESVTLRCKAT</sequence>
<dbReference type="WBParaSite" id="nRc.2.0.1.t06653-RA">
    <property type="protein sequence ID" value="nRc.2.0.1.t06653-RA"/>
    <property type="gene ID" value="nRc.2.0.1.g06653"/>
</dbReference>